<feature type="chain" id="PRO_5044023200" description="Transmembrane protein" evidence="2">
    <location>
        <begin position="26"/>
        <end position="135"/>
    </location>
</feature>
<evidence type="ECO:0008006" key="5">
    <source>
        <dbReference type="Google" id="ProtNLM"/>
    </source>
</evidence>
<feature type="signal peptide" evidence="2">
    <location>
        <begin position="1"/>
        <end position="25"/>
    </location>
</feature>
<dbReference type="InterPro" id="IPR010800">
    <property type="entry name" value="GRP"/>
</dbReference>
<evidence type="ECO:0000256" key="2">
    <source>
        <dbReference type="SAM" id="SignalP"/>
    </source>
</evidence>
<keyword evidence="4" id="KW-1185">Reference proteome</keyword>
<dbReference type="PANTHER" id="PTHR37389">
    <property type="entry name" value="NODULIN-24"/>
    <property type="match status" value="1"/>
</dbReference>
<organism evidence="3 4">
    <name type="scientific">Rhododendron griersonianum</name>
    <dbReference type="NCBI Taxonomy" id="479676"/>
    <lineage>
        <taxon>Eukaryota</taxon>
        <taxon>Viridiplantae</taxon>
        <taxon>Streptophyta</taxon>
        <taxon>Embryophyta</taxon>
        <taxon>Tracheophyta</taxon>
        <taxon>Spermatophyta</taxon>
        <taxon>Magnoliopsida</taxon>
        <taxon>eudicotyledons</taxon>
        <taxon>Gunneridae</taxon>
        <taxon>Pentapetalae</taxon>
        <taxon>asterids</taxon>
        <taxon>Ericales</taxon>
        <taxon>Ericaceae</taxon>
        <taxon>Ericoideae</taxon>
        <taxon>Rhodoreae</taxon>
        <taxon>Rhododendron</taxon>
    </lineage>
</organism>
<dbReference type="AlphaFoldDB" id="A0AAV6K024"/>
<dbReference type="Proteomes" id="UP000823749">
    <property type="component" value="Chromosome 6"/>
</dbReference>
<sequence length="135" mass="14480">MGSKAIVFLGLFLAIVLLFTSGVTAKDLAETSTSSEFMTPMSRIMEAAVMEGDMVVEVAEEDMVVEVAEEDMEAEADVVVAVFEAAIKINSQLKRAMGFKALVFVGLFLAIVLLITSEVTARDLAETSTSTSEFI</sequence>
<keyword evidence="1" id="KW-1133">Transmembrane helix</keyword>
<evidence type="ECO:0000256" key="1">
    <source>
        <dbReference type="SAM" id="Phobius"/>
    </source>
</evidence>
<evidence type="ECO:0000313" key="4">
    <source>
        <dbReference type="Proteomes" id="UP000823749"/>
    </source>
</evidence>
<dbReference type="PANTHER" id="PTHR37389:SF16">
    <property type="entry name" value="GLYCINE-RICH CELL WALL STRUCTURAL PROTEIN"/>
    <property type="match status" value="1"/>
</dbReference>
<gene>
    <name evidence="3" type="ORF">RHGRI_018012</name>
</gene>
<feature type="transmembrane region" description="Helical" evidence="1">
    <location>
        <begin position="97"/>
        <end position="115"/>
    </location>
</feature>
<accession>A0AAV6K024</accession>
<name>A0AAV6K024_9ERIC</name>
<comment type="caution">
    <text evidence="3">The sequence shown here is derived from an EMBL/GenBank/DDBJ whole genome shotgun (WGS) entry which is preliminary data.</text>
</comment>
<proteinExistence type="predicted"/>
<keyword evidence="2" id="KW-0732">Signal</keyword>
<keyword evidence="1" id="KW-0812">Transmembrane</keyword>
<protein>
    <recommendedName>
        <fullName evidence="5">Transmembrane protein</fullName>
    </recommendedName>
</protein>
<reference evidence="3 4" key="1">
    <citation type="submission" date="2020-08" db="EMBL/GenBank/DDBJ databases">
        <title>Plant Genome Project.</title>
        <authorList>
            <person name="Zhang R.-G."/>
        </authorList>
    </citation>
    <scope>NUCLEOTIDE SEQUENCE [LARGE SCALE GENOMIC DNA]</scope>
    <source>
        <strain evidence="3">WSP0</strain>
        <tissue evidence="3">Leaf</tissue>
    </source>
</reference>
<dbReference type="EMBL" id="JACTNZ010000006">
    <property type="protein sequence ID" value="KAG5545718.1"/>
    <property type="molecule type" value="Genomic_DNA"/>
</dbReference>
<evidence type="ECO:0000313" key="3">
    <source>
        <dbReference type="EMBL" id="KAG5545718.1"/>
    </source>
</evidence>
<keyword evidence="1" id="KW-0472">Membrane</keyword>